<organism evidence="8 9">
    <name type="scientific">Dictyobacter arantiisoli</name>
    <dbReference type="NCBI Taxonomy" id="2014874"/>
    <lineage>
        <taxon>Bacteria</taxon>
        <taxon>Bacillati</taxon>
        <taxon>Chloroflexota</taxon>
        <taxon>Ktedonobacteria</taxon>
        <taxon>Ktedonobacterales</taxon>
        <taxon>Dictyobacteraceae</taxon>
        <taxon>Dictyobacter</taxon>
    </lineage>
</organism>
<keyword evidence="3" id="KW-0808">Transferase</keyword>
<name>A0A5A5THV7_9CHLR</name>
<dbReference type="GO" id="GO:0005524">
    <property type="term" value="F:ATP binding"/>
    <property type="evidence" value="ECO:0007669"/>
    <property type="project" value="InterPro"/>
</dbReference>
<evidence type="ECO:0000313" key="9">
    <source>
        <dbReference type="Proteomes" id="UP000322530"/>
    </source>
</evidence>
<sequence>MTFGILMQRYRGFLSYQKEEVGLTMVNTQQSAAIERVPSGISGFDQITQGGLLKGETYLLMGPPGAGKTIFGNQLCFNHVVNGGCAIYLTLLAETHSRMLSHMQAFSFYREEPLADRLHLLSGYTVLEQQGLDALLTLIRKEVRKQHASLLMIDGAVTIGQNATSIRERKEFLHALSVITETVGCTTMLLLQSDGDAYDQPEHTMVDGLFQISTYLNDMRAVREFQVRKFRGSNFLMGRHLYEINEDGFNIHPRTESLFQASQQSLPPSLTTLNPAERLSFGIPSLDKMMRGGVPAATSTVVMGAPGTGKTLLGLHFLYQGALQNEAGLYFGFSETPAQLKRRMTHLGLKIEDVVTNNLLNIDWQPPTEDIIDVLAERLFEQIDKHGIRRLFIDGLAGFQGTTVSATRLQLFLASLFEALRKLDVTTVWGIELADLFSPTIVMTDLIANIANIGDNIIFLRHVELHSQLYRLLSIMKMRQSGYDPSIREFRITDSGLDVAPTFDSAEAILTGMARQPEPAGASSGRPYISNMARPETFRSEVLHAQEEHE</sequence>
<dbReference type="GO" id="GO:0004674">
    <property type="term" value="F:protein serine/threonine kinase activity"/>
    <property type="evidence" value="ECO:0007669"/>
    <property type="project" value="UniProtKB-EC"/>
</dbReference>
<protein>
    <recommendedName>
        <fullName evidence="1">non-specific serine/threonine protein kinase</fullName>
        <ecNumber evidence="1">2.7.11.1</ecNumber>
    </recommendedName>
</protein>
<dbReference type="SUPFAM" id="SSF52540">
    <property type="entry name" value="P-loop containing nucleoside triphosphate hydrolases"/>
    <property type="match status" value="2"/>
</dbReference>
<dbReference type="PROSITE" id="PS51146">
    <property type="entry name" value="KAIC"/>
    <property type="match status" value="2"/>
</dbReference>
<keyword evidence="5 8" id="KW-0418">Kinase</keyword>
<gene>
    <name evidence="8" type="primary">kaiC</name>
    <name evidence="8" type="ORF">KDI_42070</name>
</gene>
<dbReference type="InterPro" id="IPR014774">
    <property type="entry name" value="KaiC-like_dom"/>
</dbReference>
<dbReference type="Pfam" id="PF06745">
    <property type="entry name" value="ATPase"/>
    <property type="match status" value="2"/>
</dbReference>
<feature type="domain" description="KaiC" evidence="7">
    <location>
        <begin position="277"/>
        <end position="513"/>
    </location>
</feature>
<dbReference type="RefSeq" id="WP_172632310.1">
    <property type="nucleotide sequence ID" value="NZ_BIXY01000078.1"/>
</dbReference>
<dbReference type="InterPro" id="IPR010624">
    <property type="entry name" value="KaiC_dom"/>
</dbReference>
<evidence type="ECO:0000256" key="5">
    <source>
        <dbReference type="ARBA" id="ARBA00022777"/>
    </source>
</evidence>
<dbReference type="InterPro" id="IPR027417">
    <property type="entry name" value="P-loop_NTPase"/>
</dbReference>
<evidence type="ECO:0000256" key="2">
    <source>
        <dbReference type="ARBA" id="ARBA00022553"/>
    </source>
</evidence>
<dbReference type="EMBL" id="BIXY01000078">
    <property type="protein sequence ID" value="GCF10643.1"/>
    <property type="molecule type" value="Genomic_DNA"/>
</dbReference>
<dbReference type="Proteomes" id="UP000322530">
    <property type="component" value="Unassembled WGS sequence"/>
</dbReference>
<keyword evidence="6" id="KW-0378">Hydrolase</keyword>
<evidence type="ECO:0000256" key="4">
    <source>
        <dbReference type="ARBA" id="ARBA00022737"/>
    </source>
</evidence>
<keyword evidence="4" id="KW-0677">Repeat</keyword>
<keyword evidence="9" id="KW-1185">Reference proteome</keyword>
<keyword evidence="2" id="KW-0597">Phosphoprotein</keyword>
<dbReference type="PANTHER" id="PTHR42926">
    <property type="match status" value="1"/>
</dbReference>
<proteinExistence type="predicted"/>
<dbReference type="GO" id="GO:0016787">
    <property type="term" value="F:hydrolase activity"/>
    <property type="evidence" value="ECO:0007669"/>
    <property type="project" value="UniProtKB-KW"/>
</dbReference>
<comment type="caution">
    <text evidence="8">The sequence shown here is derived from an EMBL/GenBank/DDBJ whole genome shotgun (WGS) entry which is preliminary data.</text>
</comment>
<dbReference type="PIRSF" id="PIRSF039117">
    <property type="entry name" value="KaiC"/>
    <property type="match status" value="1"/>
</dbReference>
<dbReference type="PANTHER" id="PTHR42926:SF1">
    <property type="entry name" value="CIRCADIAN CLOCK OSCILLATOR PROTEIN KAIC 1"/>
    <property type="match status" value="1"/>
</dbReference>
<evidence type="ECO:0000256" key="3">
    <source>
        <dbReference type="ARBA" id="ARBA00022679"/>
    </source>
</evidence>
<dbReference type="Gene3D" id="3.40.50.300">
    <property type="entry name" value="P-loop containing nucleotide triphosphate hydrolases"/>
    <property type="match status" value="2"/>
</dbReference>
<accession>A0A5A5THV7</accession>
<evidence type="ECO:0000259" key="7">
    <source>
        <dbReference type="PROSITE" id="PS51146"/>
    </source>
</evidence>
<dbReference type="InterPro" id="IPR030665">
    <property type="entry name" value="KaiC"/>
</dbReference>
<reference evidence="8 9" key="1">
    <citation type="submission" date="2019-01" db="EMBL/GenBank/DDBJ databases">
        <title>Draft genome sequence of Dictyobacter sp. Uno17.</title>
        <authorList>
            <person name="Wang C.M."/>
            <person name="Zheng Y."/>
            <person name="Sakai Y."/>
            <person name="Abe K."/>
            <person name="Yokota A."/>
            <person name="Yabe S."/>
        </authorList>
    </citation>
    <scope>NUCLEOTIDE SEQUENCE [LARGE SCALE GENOMIC DNA]</scope>
    <source>
        <strain evidence="8 9">Uno17</strain>
    </source>
</reference>
<evidence type="ECO:0000313" key="8">
    <source>
        <dbReference type="EMBL" id="GCF10643.1"/>
    </source>
</evidence>
<dbReference type="AlphaFoldDB" id="A0A5A5THV7"/>
<dbReference type="EC" id="2.7.11.1" evidence="1"/>
<feature type="domain" description="KaiC" evidence="7">
    <location>
        <begin position="35"/>
        <end position="265"/>
    </location>
</feature>
<dbReference type="InterPro" id="IPR051347">
    <property type="entry name" value="Circadian_clock_KaiC-rel"/>
</dbReference>
<evidence type="ECO:0000256" key="6">
    <source>
        <dbReference type="ARBA" id="ARBA00022801"/>
    </source>
</evidence>
<evidence type="ECO:0000256" key="1">
    <source>
        <dbReference type="ARBA" id="ARBA00012513"/>
    </source>
</evidence>